<reference evidence="5 6" key="1">
    <citation type="journal article" date="2018" name="Sci. Data">
        <title>The draft genome sequence of cork oak.</title>
        <authorList>
            <person name="Ramos A.M."/>
            <person name="Usie A."/>
            <person name="Barbosa P."/>
            <person name="Barros P.M."/>
            <person name="Capote T."/>
            <person name="Chaves I."/>
            <person name="Simoes F."/>
            <person name="Abreu I."/>
            <person name="Carrasquinho I."/>
            <person name="Faro C."/>
            <person name="Guimaraes J.B."/>
            <person name="Mendonca D."/>
            <person name="Nobrega F."/>
            <person name="Rodrigues L."/>
            <person name="Saibo N.J.M."/>
            <person name="Varela M.C."/>
            <person name="Egas C."/>
            <person name="Matos J."/>
            <person name="Miguel C.M."/>
            <person name="Oliveira M.M."/>
            <person name="Ricardo C.P."/>
            <person name="Goncalves S."/>
        </authorList>
    </citation>
    <scope>NUCLEOTIDE SEQUENCE [LARGE SCALE GENOMIC DNA]</scope>
    <source>
        <strain evidence="6">cv. HL8</strain>
    </source>
</reference>
<organism evidence="5 6">
    <name type="scientific">Quercus suber</name>
    <name type="common">Cork oak</name>
    <dbReference type="NCBI Taxonomy" id="58331"/>
    <lineage>
        <taxon>Eukaryota</taxon>
        <taxon>Viridiplantae</taxon>
        <taxon>Streptophyta</taxon>
        <taxon>Embryophyta</taxon>
        <taxon>Tracheophyta</taxon>
        <taxon>Spermatophyta</taxon>
        <taxon>Magnoliopsida</taxon>
        <taxon>eudicotyledons</taxon>
        <taxon>Gunneridae</taxon>
        <taxon>Pentapetalae</taxon>
        <taxon>rosids</taxon>
        <taxon>fabids</taxon>
        <taxon>Fagales</taxon>
        <taxon>Fagaceae</taxon>
        <taxon>Quercus</taxon>
    </lineage>
</organism>
<comment type="subcellular location">
    <subcellularLocation>
        <location evidence="1">Membrane</location>
        <topology evidence="1">Single-pass membrane protein</topology>
    </subcellularLocation>
</comment>
<dbReference type="AlphaFoldDB" id="A0AAW0MAM2"/>
<dbReference type="PANTHER" id="PTHR33138:SF11">
    <property type="entry name" value="KINASE-LIKE PROTEIN"/>
    <property type="match status" value="1"/>
</dbReference>
<comment type="caution">
    <text evidence="5">The sequence shown here is derived from an EMBL/GenBank/DDBJ whole genome shotgun (WGS) entry which is preliminary data.</text>
</comment>
<dbReference type="GO" id="GO:0030247">
    <property type="term" value="F:polysaccharide binding"/>
    <property type="evidence" value="ECO:0007669"/>
    <property type="project" value="InterPro"/>
</dbReference>
<name>A0AAW0MAM2_QUESU</name>
<gene>
    <name evidence="5" type="ORF">CFP56_002209</name>
</gene>
<evidence type="ECO:0000313" key="5">
    <source>
        <dbReference type="EMBL" id="KAK7859783.1"/>
    </source>
</evidence>
<dbReference type="GO" id="GO:0016301">
    <property type="term" value="F:kinase activity"/>
    <property type="evidence" value="ECO:0007669"/>
    <property type="project" value="UniProtKB-KW"/>
</dbReference>
<feature type="signal peptide" evidence="3">
    <location>
        <begin position="1"/>
        <end position="23"/>
    </location>
</feature>
<feature type="chain" id="PRO_5043822014" evidence="3">
    <location>
        <begin position="24"/>
        <end position="314"/>
    </location>
</feature>
<feature type="domain" description="Wall-associated receptor kinase galacturonan-binding" evidence="4">
    <location>
        <begin position="31"/>
        <end position="94"/>
    </location>
</feature>
<dbReference type="Proteomes" id="UP000237347">
    <property type="component" value="Unassembled WGS sequence"/>
</dbReference>
<evidence type="ECO:0000256" key="3">
    <source>
        <dbReference type="SAM" id="SignalP"/>
    </source>
</evidence>
<dbReference type="GO" id="GO:0016020">
    <property type="term" value="C:membrane"/>
    <property type="evidence" value="ECO:0007669"/>
    <property type="project" value="UniProtKB-SubCell"/>
</dbReference>
<dbReference type="PANTHER" id="PTHR33138">
    <property type="entry name" value="OS01G0690200 PROTEIN"/>
    <property type="match status" value="1"/>
</dbReference>
<dbReference type="InterPro" id="IPR025287">
    <property type="entry name" value="WAK_GUB"/>
</dbReference>
<proteinExistence type="predicted"/>
<sequence length="314" mass="35003">MAFGSVFVFFLLTNLLLLHSAEEEKSTHQNCPSFQCGIFGTIGFPFTNVSQPSCGLLPVNCDETAPKIQLPLGLTGKSYQVINISYTNSTQSIRIWDFSLFKYSFTEDCIYLANFTLPNSPLISFKLTKPIQTLLKCNRTLDDTPPSDFKYRGCGDYDIHYYSPTFASYCSVIQLPVVVDVATHELNVTAEYNLEIHVSDACSSCYSRGGLCGLDNKGKFHCAITEKVLFFAAFDTDTGNNTGSNTRGKRLKVMVIATSSVAIGVLMKERYIFDNLGIIHYIMDFGIGNDITDQRHVRVVYSLPNAHDSTYLHD</sequence>
<protein>
    <submittedName>
        <fullName evidence="5">Leaf rust 10 disease-resistance locus receptor-like protein kinase-like 1.1</fullName>
    </submittedName>
</protein>
<dbReference type="EMBL" id="PKMF04000010">
    <property type="protein sequence ID" value="KAK7859783.1"/>
    <property type="molecule type" value="Genomic_DNA"/>
</dbReference>
<evidence type="ECO:0000313" key="6">
    <source>
        <dbReference type="Proteomes" id="UP000237347"/>
    </source>
</evidence>
<evidence type="ECO:0000256" key="1">
    <source>
        <dbReference type="ARBA" id="ARBA00004167"/>
    </source>
</evidence>
<evidence type="ECO:0000259" key="4">
    <source>
        <dbReference type="Pfam" id="PF13947"/>
    </source>
</evidence>
<accession>A0AAW0MAM2</accession>
<evidence type="ECO:0000256" key="2">
    <source>
        <dbReference type="ARBA" id="ARBA00022729"/>
    </source>
</evidence>
<keyword evidence="2 3" id="KW-0732">Signal</keyword>
<dbReference type="Pfam" id="PF13947">
    <property type="entry name" value="GUB_WAK_bind"/>
    <property type="match status" value="1"/>
</dbReference>
<keyword evidence="6" id="KW-1185">Reference proteome</keyword>